<reference evidence="1 2" key="1">
    <citation type="journal article" date="2015" name="Genome Announc.">
        <title>Complete Genome of Geobacter pickeringii G13T, a Metal-Reducing Isolate from Sedimentary Kaolin Deposits.</title>
        <authorList>
            <person name="Badalamenti J.P."/>
            <person name="Bond D.R."/>
        </authorList>
    </citation>
    <scope>NUCLEOTIDE SEQUENCE [LARGE SCALE GENOMIC DNA]</scope>
    <source>
        <strain evidence="1 2">G13</strain>
    </source>
</reference>
<evidence type="ECO:0000313" key="2">
    <source>
        <dbReference type="Proteomes" id="UP000057609"/>
    </source>
</evidence>
<dbReference type="PANTHER" id="PTHR42935:SF1">
    <property type="entry name" value="SLR0930 PROTEIN"/>
    <property type="match status" value="1"/>
</dbReference>
<keyword evidence="2" id="KW-1185">Reference proteome</keyword>
<sequence>MGRWDAVADRLGQILDRVDRVLDRSVPPAAPEPELFDRHIAFRWRRIGTGGAFEPVEHPHLPDLGDLVGIDFAVEDLVRNTEQFVAGFSANNVLLWGERGTGKSTCVKGVLRRFADRGLRLVEVQRDDLLTLPAIIGTLRTVPRRFILFCDDLSFGEGEGAYRELKVLLEGGIEARPENILFYATSNRRHLMPERMEENLGGEIHPEEAVSEKLSLADRFGLNLSFYPFNQETYLAIVERYAATFSLPVEREQLRREALQWALCKGNRSGRAARQFIDDLAGRLRVRLTDGR</sequence>
<accession>A0A0B5BEM7</accession>
<evidence type="ECO:0000313" key="1">
    <source>
        <dbReference type="EMBL" id="AJE04897.1"/>
    </source>
</evidence>
<gene>
    <name evidence="1" type="ORF">GPICK_10665</name>
</gene>
<dbReference type="CDD" id="cd00009">
    <property type="entry name" value="AAA"/>
    <property type="match status" value="1"/>
</dbReference>
<dbReference type="AlphaFoldDB" id="A0A0B5BEM7"/>
<dbReference type="SUPFAM" id="SSF52540">
    <property type="entry name" value="P-loop containing nucleoside triphosphate hydrolases"/>
    <property type="match status" value="1"/>
</dbReference>
<dbReference type="STRING" id="345632.GPICK_10665"/>
<dbReference type="HOGENOM" id="CLU_039512_0_1_7"/>
<organism evidence="1 2">
    <name type="scientific">Geobacter pickeringii</name>
    <dbReference type="NCBI Taxonomy" id="345632"/>
    <lineage>
        <taxon>Bacteria</taxon>
        <taxon>Pseudomonadati</taxon>
        <taxon>Thermodesulfobacteriota</taxon>
        <taxon>Desulfuromonadia</taxon>
        <taxon>Geobacterales</taxon>
        <taxon>Geobacteraceae</taxon>
        <taxon>Geobacter</taxon>
    </lineage>
</organism>
<protein>
    <submittedName>
        <fullName evidence="1">ATPase</fullName>
    </submittedName>
</protein>
<dbReference type="KEGG" id="gpi:GPICK_10665"/>
<dbReference type="Gene3D" id="3.40.50.300">
    <property type="entry name" value="P-loop containing nucleotide triphosphate hydrolases"/>
    <property type="match status" value="1"/>
</dbReference>
<dbReference type="InterPro" id="IPR027417">
    <property type="entry name" value="P-loop_NTPase"/>
</dbReference>
<dbReference type="Proteomes" id="UP000057609">
    <property type="component" value="Chromosome"/>
</dbReference>
<dbReference type="InterPro" id="IPR008533">
    <property type="entry name" value="DUF815"/>
</dbReference>
<dbReference type="PANTHER" id="PTHR42935">
    <property type="entry name" value="SLR0930 PROTEIN"/>
    <property type="match status" value="1"/>
</dbReference>
<name>A0A0B5BEM7_9BACT</name>
<dbReference type="EMBL" id="CP009788">
    <property type="protein sequence ID" value="AJE04897.1"/>
    <property type="molecule type" value="Genomic_DNA"/>
</dbReference>
<proteinExistence type="predicted"/>
<dbReference type="Pfam" id="PF05673">
    <property type="entry name" value="DUF815"/>
    <property type="match status" value="1"/>
</dbReference>